<keyword evidence="3 5" id="KW-0413">Isomerase</keyword>
<dbReference type="Pfam" id="PF01263">
    <property type="entry name" value="Aldose_epim"/>
    <property type="match status" value="1"/>
</dbReference>
<evidence type="ECO:0000256" key="5">
    <source>
        <dbReference type="PIRNR" id="PIRNR005096"/>
    </source>
</evidence>
<dbReference type="EMBL" id="CP002959">
    <property type="protein sequence ID" value="AFM12355.1"/>
    <property type="molecule type" value="Genomic_DNA"/>
</dbReference>
<evidence type="ECO:0000256" key="2">
    <source>
        <dbReference type="ARBA" id="ARBA00006206"/>
    </source>
</evidence>
<dbReference type="SUPFAM" id="SSF74650">
    <property type="entry name" value="Galactose mutarotase-like"/>
    <property type="match status" value="1"/>
</dbReference>
<evidence type="ECO:0000256" key="4">
    <source>
        <dbReference type="ARBA" id="ARBA00023277"/>
    </source>
</evidence>
<proteinExistence type="inferred from homology"/>
<comment type="pathway">
    <text evidence="1 5">Carbohydrate metabolism; hexose metabolism.</text>
</comment>
<dbReference type="PATRIC" id="fig|869212.3.peg.1702"/>
<dbReference type="HOGENOM" id="CLU_031753_2_0_12"/>
<dbReference type="EC" id="5.1.3.3" evidence="5"/>
<feature type="active site" description="Proton donor" evidence="6">
    <location>
        <position position="174"/>
    </location>
</feature>
<accession>I4B4Z8</accession>
<dbReference type="PANTHER" id="PTHR10091:SF0">
    <property type="entry name" value="GALACTOSE MUTAROTASE"/>
    <property type="match status" value="1"/>
</dbReference>
<evidence type="ECO:0000256" key="8">
    <source>
        <dbReference type="PIRSR" id="PIRSR005096-3"/>
    </source>
</evidence>
<dbReference type="InterPro" id="IPR008183">
    <property type="entry name" value="Aldose_1/G6P_1-epimerase"/>
</dbReference>
<protein>
    <recommendedName>
        <fullName evidence="5">Aldose 1-epimerase</fullName>
        <ecNumber evidence="5">5.1.3.3</ecNumber>
    </recommendedName>
</protein>
<evidence type="ECO:0000256" key="7">
    <source>
        <dbReference type="PIRSR" id="PIRSR005096-2"/>
    </source>
</evidence>
<evidence type="ECO:0000313" key="10">
    <source>
        <dbReference type="Proteomes" id="UP000006048"/>
    </source>
</evidence>
<feature type="active site" description="Proton acceptor" evidence="6">
    <location>
        <position position="314"/>
    </location>
</feature>
<reference evidence="9 10" key="1">
    <citation type="submission" date="2012-06" db="EMBL/GenBank/DDBJ databases">
        <title>The complete chromosome of genome of Turneriella parva DSM 21527.</title>
        <authorList>
            <consortium name="US DOE Joint Genome Institute (JGI-PGF)"/>
            <person name="Lucas S."/>
            <person name="Han J."/>
            <person name="Lapidus A."/>
            <person name="Bruce D."/>
            <person name="Goodwin L."/>
            <person name="Pitluck S."/>
            <person name="Peters L."/>
            <person name="Kyrpides N."/>
            <person name="Mavromatis K."/>
            <person name="Ivanova N."/>
            <person name="Mikhailova N."/>
            <person name="Chertkov O."/>
            <person name="Detter J.C."/>
            <person name="Tapia R."/>
            <person name="Han C."/>
            <person name="Land M."/>
            <person name="Hauser L."/>
            <person name="Markowitz V."/>
            <person name="Cheng J.-F."/>
            <person name="Hugenholtz P."/>
            <person name="Woyke T."/>
            <person name="Wu D."/>
            <person name="Gronow S."/>
            <person name="Wellnitz S."/>
            <person name="Brambilla E."/>
            <person name="Klenk H.-P."/>
            <person name="Eisen J.A."/>
        </authorList>
    </citation>
    <scope>NUCLEOTIDE SEQUENCE [LARGE SCALE GENOMIC DNA]</scope>
    <source>
        <strain evidence="10">ATCC BAA-1111 / DSM 21527 / NCTC 11395 / H</strain>
    </source>
</reference>
<dbReference type="CDD" id="cd09019">
    <property type="entry name" value="galactose_mutarotase_like"/>
    <property type="match status" value="1"/>
</dbReference>
<dbReference type="InterPro" id="IPR011013">
    <property type="entry name" value="Gal_mutarotase_sf_dom"/>
</dbReference>
<evidence type="ECO:0000256" key="6">
    <source>
        <dbReference type="PIRSR" id="PIRSR005096-1"/>
    </source>
</evidence>
<feature type="binding site" evidence="7">
    <location>
        <position position="246"/>
    </location>
    <ligand>
        <name>beta-D-galactose</name>
        <dbReference type="ChEBI" id="CHEBI:27667"/>
    </ligand>
</feature>
<keyword evidence="4 5" id="KW-0119">Carbohydrate metabolism</keyword>
<dbReference type="InterPro" id="IPR015443">
    <property type="entry name" value="Aldose_1-epimerase"/>
</dbReference>
<comment type="similarity">
    <text evidence="2 5">Belongs to the aldose epimerase family.</text>
</comment>
<organism evidence="9 10">
    <name type="scientific">Turneriella parva (strain ATCC BAA-1111 / DSM 21527 / NCTC 11395 / H)</name>
    <name type="common">Leptospira parva</name>
    <dbReference type="NCBI Taxonomy" id="869212"/>
    <lineage>
        <taxon>Bacteria</taxon>
        <taxon>Pseudomonadati</taxon>
        <taxon>Spirochaetota</taxon>
        <taxon>Spirochaetia</taxon>
        <taxon>Leptospirales</taxon>
        <taxon>Leptospiraceae</taxon>
        <taxon>Turneriella</taxon>
    </lineage>
</organism>
<dbReference type="GO" id="GO:0004034">
    <property type="term" value="F:aldose 1-epimerase activity"/>
    <property type="evidence" value="ECO:0007669"/>
    <property type="project" value="UniProtKB-EC"/>
</dbReference>
<feature type="binding site" evidence="8">
    <location>
        <begin position="174"/>
        <end position="176"/>
    </location>
    <ligand>
        <name>beta-D-galactose</name>
        <dbReference type="ChEBI" id="CHEBI:27667"/>
    </ligand>
</feature>
<gene>
    <name evidence="9" type="ordered locus">Turpa_1707</name>
</gene>
<comment type="catalytic activity">
    <reaction evidence="5">
        <text>alpha-D-glucose = beta-D-glucose</text>
        <dbReference type="Rhea" id="RHEA:10264"/>
        <dbReference type="ChEBI" id="CHEBI:15903"/>
        <dbReference type="ChEBI" id="CHEBI:17925"/>
        <dbReference type="EC" id="5.1.3.3"/>
    </reaction>
</comment>
<evidence type="ECO:0000256" key="1">
    <source>
        <dbReference type="ARBA" id="ARBA00005028"/>
    </source>
</evidence>
<name>I4B4Z8_TURPD</name>
<dbReference type="GO" id="GO:0030246">
    <property type="term" value="F:carbohydrate binding"/>
    <property type="evidence" value="ECO:0007669"/>
    <property type="project" value="InterPro"/>
</dbReference>
<dbReference type="KEGG" id="tpx:Turpa_1707"/>
<sequence length="349" mass="38581">MCRFLNVVGCLANFLNNKFARFTEYGARLVSLSVPDRTGNLVDVVTGYDSDEDYRKGARFFGANVGPFANRIANARFAIDGTEYHFTPNGNGHLLHSGEQGLDSVLWNWARGERSRTTAATDGIAFTYHSPDGEFGFPGPVDYSIHYRLLPGPTLRIEYTAVPQKATHLNIAHHSYFNLAGHDAGSIDDHLVQINAAHYLEVDADSIPTGKLLPVEKTPLDLRNPARIGDRLKADFLPLRTCGGFDQCFVVDTSRPPTAGLYFAARVVAPQTGIAMEIHSSYPALQFYTANHDLPPMPGKGGAVYRRHGSFCLEPQFFPNSPNIAHFPSTLVRPGETYRQIAEFRFSVF</sequence>
<keyword evidence="10" id="KW-1185">Reference proteome</keyword>
<dbReference type="GO" id="GO:0033499">
    <property type="term" value="P:galactose catabolic process via UDP-galactose, Leloir pathway"/>
    <property type="evidence" value="ECO:0007669"/>
    <property type="project" value="TreeGrafter"/>
</dbReference>
<dbReference type="PANTHER" id="PTHR10091">
    <property type="entry name" value="ALDOSE-1-EPIMERASE"/>
    <property type="match status" value="1"/>
</dbReference>
<dbReference type="GO" id="GO:0006006">
    <property type="term" value="P:glucose metabolic process"/>
    <property type="evidence" value="ECO:0007669"/>
    <property type="project" value="TreeGrafter"/>
</dbReference>
<dbReference type="InterPro" id="IPR014718">
    <property type="entry name" value="GH-type_carb-bd"/>
</dbReference>
<feature type="binding site" evidence="8">
    <location>
        <begin position="70"/>
        <end position="71"/>
    </location>
    <ligand>
        <name>beta-D-galactose</name>
        <dbReference type="ChEBI" id="CHEBI:27667"/>
    </ligand>
</feature>
<dbReference type="STRING" id="869212.Turpa_1707"/>
<dbReference type="PIRSF" id="PIRSF005096">
    <property type="entry name" value="GALM"/>
    <property type="match status" value="1"/>
</dbReference>
<dbReference type="Gene3D" id="2.70.98.10">
    <property type="match status" value="1"/>
</dbReference>
<dbReference type="InterPro" id="IPR047215">
    <property type="entry name" value="Galactose_mutarotase-like"/>
</dbReference>
<evidence type="ECO:0000256" key="3">
    <source>
        <dbReference type="ARBA" id="ARBA00023235"/>
    </source>
</evidence>
<dbReference type="Proteomes" id="UP000006048">
    <property type="component" value="Chromosome"/>
</dbReference>
<evidence type="ECO:0000313" key="9">
    <source>
        <dbReference type="EMBL" id="AFM12355.1"/>
    </source>
</evidence>
<dbReference type="UniPathway" id="UPA00242"/>
<dbReference type="AlphaFoldDB" id="I4B4Z8"/>